<evidence type="ECO:0000256" key="1">
    <source>
        <dbReference type="SAM" id="SignalP"/>
    </source>
</evidence>
<dbReference type="AlphaFoldDB" id="A0AAV0F9E0"/>
<comment type="caution">
    <text evidence="2">The sequence shown here is derived from an EMBL/GenBank/DDBJ whole genome shotgun (WGS) entry which is preliminary data.</text>
</comment>
<reference evidence="2" key="1">
    <citation type="submission" date="2022-07" db="EMBL/GenBank/DDBJ databases">
        <authorList>
            <person name="Macas J."/>
            <person name="Novak P."/>
            <person name="Neumann P."/>
        </authorList>
    </citation>
    <scope>NUCLEOTIDE SEQUENCE</scope>
</reference>
<evidence type="ECO:0000313" key="2">
    <source>
        <dbReference type="EMBL" id="CAH9131954.1"/>
    </source>
</evidence>
<protein>
    <recommendedName>
        <fullName evidence="4">Secreted protein</fullName>
    </recommendedName>
</protein>
<feature type="signal peptide" evidence="1">
    <location>
        <begin position="1"/>
        <end position="25"/>
    </location>
</feature>
<organism evidence="2 3">
    <name type="scientific">Cuscuta epithymum</name>
    <dbReference type="NCBI Taxonomy" id="186058"/>
    <lineage>
        <taxon>Eukaryota</taxon>
        <taxon>Viridiplantae</taxon>
        <taxon>Streptophyta</taxon>
        <taxon>Embryophyta</taxon>
        <taxon>Tracheophyta</taxon>
        <taxon>Spermatophyta</taxon>
        <taxon>Magnoliopsida</taxon>
        <taxon>eudicotyledons</taxon>
        <taxon>Gunneridae</taxon>
        <taxon>Pentapetalae</taxon>
        <taxon>asterids</taxon>
        <taxon>lamiids</taxon>
        <taxon>Solanales</taxon>
        <taxon>Convolvulaceae</taxon>
        <taxon>Cuscuteae</taxon>
        <taxon>Cuscuta</taxon>
        <taxon>Cuscuta subgen. Cuscuta</taxon>
    </lineage>
</organism>
<keyword evidence="1" id="KW-0732">Signal</keyword>
<dbReference type="EMBL" id="CAMAPF010000967">
    <property type="protein sequence ID" value="CAH9131954.1"/>
    <property type="molecule type" value="Genomic_DNA"/>
</dbReference>
<proteinExistence type="predicted"/>
<keyword evidence="3" id="KW-1185">Reference proteome</keyword>
<sequence length="121" mass="13403">MIAASTSAALCSLSSNVTILTATVAAPAAATTTRLPHHQQTAQLCQGTRGTINNNHKKQWLDITCTLWKDKYMTLLELDKKVFKPQFPNSTIYRLPLHTCISRCSPLDLHALQETRDLPSL</sequence>
<name>A0AAV0F9E0_9ASTE</name>
<accession>A0AAV0F9E0</accession>
<feature type="chain" id="PRO_5043762608" description="Secreted protein" evidence="1">
    <location>
        <begin position="26"/>
        <end position="121"/>
    </location>
</feature>
<evidence type="ECO:0000313" key="3">
    <source>
        <dbReference type="Proteomes" id="UP001152523"/>
    </source>
</evidence>
<dbReference type="Proteomes" id="UP001152523">
    <property type="component" value="Unassembled WGS sequence"/>
</dbReference>
<gene>
    <name evidence="2" type="ORF">CEPIT_LOCUS31799</name>
</gene>
<evidence type="ECO:0008006" key="4">
    <source>
        <dbReference type="Google" id="ProtNLM"/>
    </source>
</evidence>